<protein>
    <submittedName>
        <fullName evidence="1">Uncharacterized protein</fullName>
    </submittedName>
</protein>
<comment type="caution">
    <text evidence="1">The sequence shown here is derived from an EMBL/GenBank/DDBJ whole genome shotgun (WGS) entry which is preliminary data.</text>
</comment>
<name>A0A7H4NVX0_9ENTR</name>
<evidence type="ECO:0000313" key="2">
    <source>
        <dbReference type="Proteomes" id="UP000254571"/>
    </source>
</evidence>
<gene>
    <name evidence="1" type="ORF">NCTC9149_00676</name>
</gene>
<dbReference type="AlphaFoldDB" id="A0A7H4NVX0"/>
<organism evidence="1 2">
    <name type="scientific">Klebsiella grimontii</name>
    <dbReference type="NCBI Taxonomy" id="2058152"/>
    <lineage>
        <taxon>Bacteria</taxon>
        <taxon>Pseudomonadati</taxon>
        <taxon>Pseudomonadota</taxon>
        <taxon>Gammaproteobacteria</taxon>
        <taxon>Enterobacterales</taxon>
        <taxon>Enterobacteriaceae</taxon>
        <taxon>Klebsiella/Raoultella group</taxon>
        <taxon>Klebsiella</taxon>
    </lineage>
</organism>
<accession>A0A7H4NVX0</accession>
<proteinExistence type="predicted"/>
<reference evidence="1 2" key="1">
    <citation type="submission" date="2018-06" db="EMBL/GenBank/DDBJ databases">
        <authorList>
            <consortium name="Pathogen Informatics"/>
            <person name="Doyle S."/>
        </authorList>
    </citation>
    <scope>NUCLEOTIDE SEQUENCE [LARGE SCALE GENOMIC DNA]</scope>
    <source>
        <strain evidence="1 2">NCTC9149</strain>
    </source>
</reference>
<dbReference type="Proteomes" id="UP000254571">
    <property type="component" value="Unassembled WGS sequence"/>
</dbReference>
<evidence type="ECO:0000313" key="1">
    <source>
        <dbReference type="EMBL" id="STW04335.1"/>
    </source>
</evidence>
<sequence>MWGPALTGKPLWAPSRTDEYPPRAPMLLSGRLVIQMSDTCWRLSTGIRARISFDSPELDSAITTSQGVTMPKSPCAASPGWTKNDDVPVLANVAAIFRPIWPDLPIPITTTLPVQRKMVSQARVKIFINILIELGQTFTFNVQHLTACPLKVKIRWQIYLRHNVIPNHSTKSGAVQYSIANQSTKPPSSRAPARRPGCCLRRQHSTAKIRLTSSMTP</sequence>
<dbReference type="EMBL" id="UGMX01000002">
    <property type="protein sequence ID" value="STW04335.1"/>
    <property type="molecule type" value="Genomic_DNA"/>
</dbReference>